<dbReference type="PATRIC" id="fig|59561.3.peg.489"/>
<sequence length="52" mass="6032">MYGAIWRMLPGPTWLKVLEALALIFGVVYLLFEYAYPWVMENTHLVDNTVGE</sequence>
<name>A0A0W1KKN6_9ACTO</name>
<evidence type="ECO:0000313" key="3">
    <source>
        <dbReference type="EMBL" id="MDK8602259.1"/>
    </source>
</evidence>
<evidence type="ECO:0000313" key="4">
    <source>
        <dbReference type="Proteomes" id="UP000054404"/>
    </source>
</evidence>
<gene>
    <name evidence="2" type="ORF">AQZ59_00496</name>
    <name evidence="3" type="ORF">QP858_07295</name>
</gene>
<reference evidence="3" key="2">
    <citation type="submission" date="2023-05" db="EMBL/GenBank/DDBJ databases">
        <title>Genomic Catalog of Human Bladder Bacteria.</title>
        <authorList>
            <person name="Du J."/>
        </authorList>
    </citation>
    <scope>NUCLEOTIDE SEQUENCE</scope>
    <source>
        <strain evidence="3">UMB1304A</strain>
    </source>
</reference>
<keyword evidence="1" id="KW-1133">Transmembrane helix</keyword>
<dbReference type="Proteomes" id="UP000054404">
    <property type="component" value="Unassembled WGS sequence"/>
</dbReference>
<keyword evidence="4" id="KW-1185">Reference proteome</keyword>
<accession>A0A0W1KKN6</accession>
<proteinExistence type="predicted"/>
<keyword evidence="1" id="KW-0472">Membrane</keyword>
<protein>
    <submittedName>
        <fullName evidence="2">Uncharacterized protein</fullName>
    </submittedName>
</protein>
<dbReference type="Proteomes" id="UP001225576">
    <property type="component" value="Unassembled WGS sequence"/>
</dbReference>
<evidence type="ECO:0000313" key="2">
    <source>
        <dbReference type="EMBL" id="KTF04514.1"/>
    </source>
</evidence>
<reference evidence="2 4" key="1">
    <citation type="submission" date="2015-11" db="EMBL/GenBank/DDBJ databases">
        <title>Draft Genome Sequence of the Type Strain Trueperella bernardiae LCDC 89-0504T, Isolated from Blood Culture.</title>
        <authorList>
            <person name="Bernier A.-M."/>
            <person name="Bernard K."/>
        </authorList>
    </citation>
    <scope>NUCLEOTIDE SEQUENCE [LARGE SCALE GENOMIC DNA]</scope>
    <source>
        <strain evidence="2 4">LCDC 89-0504</strain>
    </source>
</reference>
<evidence type="ECO:0000256" key="1">
    <source>
        <dbReference type="SAM" id="Phobius"/>
    </source>
</evidence>
<dbReference type="EMBL" id="LNIZ01000002">
    <property type="protein sequence ID" value="KTF04514.1"/>
    <property type="molecule type" value="Genomic_DNA"/>
</dbReference>
<feature type="transmembrane region" description="Helical" evidence="1">
    <location>
        <begin position="12"/>
        <end position="32"/>
    </location>
</feature>
<dbReference type="EMBL" id="JASPDQ010000017">
    <property type="protein sequence ID" value="MDK8602259.1"/>
    <property type="molecule type" value="Genomic_DNA"/>
</dbReference>
<dbReference type="STRING" id="59561.AQZ59_00496"/>
<dbReference type="RefSeq" id="WP_162839026.1">
    <property type="nucleotide sequence ID" value="NZ_CALTZF010000032.1"/>
</dbReference>
<dbReference type="AlphaFoldDB" id="A0A0W1KKN6"/>
<comment type="caution">
    <text evidence="2">The sequence shown here is derived from an EMBL/GenBank/DDBJ whole genome shotgun (WGS) entry which is preliminary data.</text>
</comment>
<organism evidence="2 4">
    <name type="scientific">Trueperella bernardiae</name>
    <dbReference type="NCBI Taxonomy" id="59561"/>
    <lineage>
        <taxon>Bacteria</taxon>
        <taxon>Bacillati</taxon>
        <taxon>Actinomycetota</taxon>
        <taxon>Actinomycetes</taxon>
        <taxon>Actinomycetales</taxon>
        <taxon>Actinomycetaceae</taxon>
        <taxon>Trueperella</taxon>
    </lineage>
</organism>
<keyword evidence="1" id="KW-0812">Transmembrane</keyword>